<dbReference type="EnsemblPlants" id="AVESA.00010b.r2.2DG0370180.1">
    <property type="protein sequence ID" value="AVESA.00010b.r2.2DG0370180.1.CDS"/>
    <property type="gene ID" value="AVESA.00010b.r2.2DG0370180"/>
</dbReference>
<reference evidence="1" key="2">
    <citation type="submission" date="2025-09" db="UniProtKB">
        <authorList>
            <consortium name="EnsemblPlants"/>
        </authorList>
    </citation>
    <scope>IDENTIFICATION</scope>
</reference>
<proteinExistence type="predicted"/>
<evidence type="ECO:0000313" key="1">
    <source>
        <dbReference type="EnsemblPlants" id="AVESA.00010b.r2.2DG0370180.1.CDS"/>
    </source>
</evidence>
<sequence>MAKPLCIAMANIFFCLLLLSSLIASPLEESTRIIHEHHIVAGEEAPDRHVSSDDGFGEMKRAQPRRYAPPAPLANEERDPPTFHG</sequence>
<organism evidence="1 2">
    <name type="scientific">Avena sativa</name>
    <name type="common">Oat</name>
    <dbReference type="NCBI Taxonomy" id="4498"/>
    <lineage>
        <taxon>Eukaryota</taxon>
        <taxon>Viridiplantae</taxon>
        <taxon>Streptophyta</taxon>
        <taxon>Embryophyta</taxon>
        <taxon>Tracheophyta</taxon>
        <taxon>Spermatophyta</taxon>
        <taxon>Magnoliopsida</taxon>
        <taxon>Liliopsida</taxon>
        <taxon>Poales</taxon>
        <taxon>Poaceae</taxon>
        <taxon>BOP clade</taxon>
        <taxon>Pooideae</taxon>
        <taxon>Poodae</taxon>
        <taxon>Poeae</taxon>
        <taxon>Poeae Chloroplast Group 1 (Aveneae type)</taxon>
        <taxon>Aveninae</taxon>
        <taxon>Avena</taxon>
    </lineage>
</organism>
<keyword evidence="2" id="KW-1185">Reference proteome</keyword>
<accession>A0ACD5V2U1</accession>
<reference evidence="1" key="1">
    <citation type="submission" date="2021-05" db="EMBL/GenBank/DDBJ databases">
        <authorList>
            <person name="Scholz U."/>
            <person name="Mascher M."/>
            <person name="Fiebig A."/>
        </authorList>
    </citation>
    <scope>NUCLEOTIDE SEQUENCE [LARGE SCALE GENOMIC DNA]</scope>
</reference>
<dbReference type="Proteomes" id="UP001732700">
    <property type="component" value="Chromosome 2D"/>
</dbReference>
<evidence type="ECO:0000313" key="2">
    <source>
        <dbReference type="Proteomes" id="UP001732700"/>
    </source>
</evidence>
<name>A0ACD5V2U1_AVESA</name>
<protein>
    <submittedName>
        <fullName evidence="1">Uncharacterized protein</fullName>
    </submittedName>
</protein>